<organism evidence="2 3">
    <name type="scientific">Candidatus Mediterraneibacter gallistercoris</name>
    <dbReference type="NCBI Taxonomy" id="2838671"/>
    <lineage>
        <taxon>Bacteria</taxon>
        <taxon>Bacillati</taxon>
        <taxon>Bacillota</taxon>
        <taxon>Clostridia</taxon>
        <taxon>Lachnospirales</taxon>
        <taxon>Lachnospiraceae</taxon>
        <taxon>Mediterraneibacter</taxon>
    </lineage>
</organism>
<reference evidence="2" key="2">
    <citation type="submission" date="2021-04" db="EMBL/GenBank/DDBJ databases">
        <authorList>
            <person name="Gilroy R."/>
        </authorList>
    </citation>
    <scope>NUCLEOTIDE SEQUENCE</scope>
    <source>
        <strain evidence="2">CHK165-2605</strain>
    </source>
</reference>
<comment type="caution">
    <text evidence="2">The sequence shown here is derived from an EMBL/GenBank/DDBJ whole genome shotgun (WGS) entry which is preliminary data.</text>
</comment>
<gene>
    <name evidence="2" type="ORF">H9756_06625</name>
</gene>
<proteinExistence type="predicted"/>
<dbReference type="EMBL" id="DWWI01000145">
    <property type="protein sequence ID" value="HJC43341.1"/>
    <property type="molecule type" value="Genomic_DNA"/>
</dbReference>
<dbReference type="AlphaFoldDB" id="A0A9D2P2Z9"/>
<accession>A0A9D2P2Z9</accession>
<feature type="compositionally biased region" description="Acidic residues" evidence="1">
    <location>
        <begin position="111"/>
        <end position="124"/>
    </location>
</feature>
<feature type="region of interest" description="Disordered" evidence="1">
    <location>
        <begin position="102"/>
        <end position="124"/>
    </location>
</feature>
<name>A0A9D2P2Z9_9FIRM</name>
<reference evidence="2" key="1">
    <citation type="journal article" date="2021" name="PeerJ">
        <title>Extensive microbial diversity within the chicken gut microbiome revealed by metagenomics and culture.</title>
        <authorList>
            <person name="Gilroy R."/>
            <person name="Ravi A."/>
            <person name="Getino M."/>
            <person name="Pursley I."/>
            <person name="Horton D.L."/>
            <person name="Alikhan N.F."/>
            <person name="Baker D."/>
            <person name="Gharbi K."/>
            <person name="Hall N."/>
            <person name="Watson M."/>
            <person name="Adriaenssens E.M."/>
            <person name="Foster-Nyarko E."/>
            <person name="Jarju S."/>
            <person name="Secka A."/>
            <person name="Antonio M."/>
            <person name="Oren A."/>
            <person name="Chaudhuri R.R."/>
            <person name="La Ragione R."/>
            <person name="Hildebrand F."/>
            <person name="Pallen M.J."/>
        </authorList>
    </citation>
    <scope>NUCLEOTIDE SEQUENCE</scope>
    <source>
        <strain evidence="2">CHK165-2605</strain>
    </source>
</reference>
<protein>
    <submittedName>
        <fullName evidence="2">Adenylate cyclase</fullName>
    </submittedName>
</protein>
<sequence length="124" mass="14533">MSQSIRSTNVRFNLDKDLQNKAWQYLQTMDKQKFKSYSHVIAISLVDYFDRYYRSQDDPYFETREREEKFVDQIINSVEHVMEKTLPVFLAGCMTGLSKVPSLTVSSDPPSDSDEDVDWDFLGE</sequence>
<dbReference type="Proteomes" id="UP000823895">
    <property type="component" value="Unassembled WGS sequence"/>
</dbReference>
<evidence type="ECO:0000256" key="1">
    <source>
        <dbReference type="SAM" id="MobiDB-lite"/>
    </source>
</evidence>
<evidence type="ECO:0000313" key="3">
    <source>
        <dbReference type="Proteomes" id="UP000823895"/>
    </source>
</evidence>
<evidence type="ECO:0000313" key="2">
    <source>
        <dbReference type="EMBL" id="HJC43341.1"/>
    </source>
</evidence>